<dbReference type="AlphaFoldDB" id="A0A0G9MW24"/>
<name>A0A0G9MW24_9SPHN</name>
<proteinExistence type="predicted"/>
<dbReference type="Proteomes" id="UP000053464">
    <property type="component" value="Unassembled WGS sequence"/>
</dbReference>
<evidence type="ECO:0000313" key="1">
    <source>
        <dbReference type="EMBL" id="KLE34972.1"/>
    </source>
</evidence>
<gene>
    <name evidence="1" type="ORF">AAW00_00220</name>
</gene>
<comment type="caution">
    <text evidence="1">The sequence shown here is derived from an EMBL/GenBank/DDBJ whole genome shotgun (WGS) entry which is preliminary data.</text>
</comment>
<keyword evidence="2" id="KW-1185">Reference proteome</keyword>
<dbReference type="PATRIC" id="fig|1581420.6.peg.46"/>
<protein>
    <submittedName>
        <fullName evidence="1">Uncharacterized protein</fullName>
    </submittedName>
</protein>
<dbReference type="EMBL" id="LBHB01000001">
    <property type="protein sequence ID" value="KLE34972.1"/>
    <property type="molecule type" value="Genomic_DNA"/>
</dbReference>
<organism evidence="1 2">
    <name type="scientific">Aurantiacibacter luteus</name>
    <dbReference type="NCBI Taxonomy" id="1581420"/>
    <lineage>
        <taxon>Bacteria</taxon>
        <taxon>Pseudomonadati</taxon>
        <taxon>Pseudomonadota</taxon>
        <taxon>Alphaproteobacteria</taxon>
        <taxon>Sphingomonadales</taxon>
        <taxon>Erythrobacteraceae</taxon>
        <taxon>Aurantiacibacter</taxon>
    </lineage>
</organism>
<accession>A0A0G9MW24</accession>
<reference evidence="1 2" key="1">
    <citation type="submission" date="2015-04" db="EMBL/GenBank/DDBJ databases">
        <title>The draft genome sequence of Erythrobacter luteus KA37.</title>
        <authorList>
            <person name="Zhuang L."/>
            <person name="Liu Y."/>
            <person name="Shao Z."/>
        </authorList>
    </citation>
    <scope>NUCLEOTIDE SEQUENCE [LARGE SCALE GENOMIC DNA]</scope>
    <source>
        <strain evidence="1 2">KA37</strain>
    </source>
</reference>
<evidence type="ECO:0000313" key="2">
    <source>
        <dbReference type="Proteomes" id="UP000053464"/>
    </source>
</evidence>
<sequence length="72" mass="7713">MARAALSASEDDAMARLNATPSFALFMGSEPLPGLAYGGTPRSRARINLRVAMAELRGEEVPLIMNLPPDQQ</sequence>